<proteinExistence type="predicted"/>
<dbReference type="EMBL" id="CP036262">
    <property type="protein sequence ID" value="QDS94687.1"/>
    <property type="molecule type" value="Genomic_DNA"/>
</dbReference>
<dbReference type="AlphaFoldDB" id="A0A517MIR2"/>
<name>A0A517MIR2_9BACT</name>
<evidence type="ECO:0000313" key="2">
    <source>
        <dbReference type="Proteomes" id="UP000320672"/>
    </source>
</evidence>
<gene>
    <name evidence="1" type="ORF">FF011L_34670</name>
</gene>
<protein>
    <submittedName>
        <fullName evidence="1">Uncharacterized protein</fullName>
    </submittedName>
</protein>
<organism evidence="1 2">
    <name type="scientific">Roseimaritima multifibrata</name>
    <dbReference type="NCBI Taxonomy" id="1930274"/>
    <lineage>
        <taxon>Bacteria</taxon>
        <taxon>Pseudomonadati</taxon>
        <taxon>Planctomycetota</taxon>
        <taxon>Planctomycetia</taxon>
        <taxon>Pirellulales</taxon>
        <taxon>Pirellulaceae</taxon>
        <taxon>Roseimaritima</taxon>
    </lineage>
</organism>
<reference evidence="1 2" key="1">
    <citation type="submission" date="2019-02" db="EMBL/GenBank/DDBJ databases">
        <title>Deep-cultivation of Planctomycetes and their phenomic and genomic characterization uncovers novel biology.</title>
        <authorList>
            <person name="Wiegand S."/>
            <person name="Jogler M."/>
            <person name="Boedeker C."/>
            <person name="Pinto D."/>
            <person name="Vollmers J."/>
            <person name="Rivas-Marin E."/>
            <person name="Kohn T."/>
            <person name="Peeters S.H."/>
            <person name="Heuer A."/>
            <person name="Rast P."/>
            <person name="Oberbeckmann S."/>
            <person name="Bunk B."/>
            <person name="Jeske O."/>
            <person name="Meyerdierks A."/>
            <person name="Storesund J.E."/>
            <person name="Kallscheuer N."/>
            <person name="Luecker S."/>
            <person name="Lage O.M."/>
            <person name="Pohl T."/>
            <person name="Merkel B.J."/>
            <person name="Hornburger P."/>
            <person name="Mueller R.-W."/>
            <person name="Bruemmer F."/>
            <person name="Labrenz M."/>
            <person name="Spormann A.M."/>
            <person name="Op den Camp H."/>
            <person name="Overmann J."/>
            <person name="Amann R."/>
            <person name="Jetten M.S.M."/>
            <person name="Mascher T."/>
            <person name="Medema M.H."/>
            <person name="Devos D.P."/>
            <person name="Kaster A.-K."/>
            <person name="Ovreas L."/>
            <person name="Rohde M."/>
            <person name="Galperin M.Y."/>
            <person name="Jogler C."/>
        </authorList>
    </citation>
    <scope>NUCLEOTIDE SEQUENCE [LARGE SCALE GENOMIC DNA]</scope>
    <source>
        <strain evidence="1 2">FF011L</strain>
    </source>
</reference>
<evidence type="ECO:0000313" key="1">
    <source>
        <dbReference type="EMBL" id="QDS94687.1"/>
    </source>
</evidence>
<keyword evidence="2" id="KW-1185">Reference proteome</keyword>
<accession>A0A517MIR2</accession>
<dbReference type="Proteomes" id="UP000320672">
    <property type="component" value="Chromosome"/>
</dbReference>
<dbReference type="KEGG" id="rml:FF011L_34670"/>
<sequence>MADLDRDAFAGGFNTPLQFVGEHHLCKFALGVGTPGGVVFVEVQVLKLNSLHSHFVDIAADDHDASSRLLDPIEERLAQEEVTEVVYAKLALKTVHGDPLFVKVR</sequence>